<feature type="region of interest" description="Disordered" evidence="2">
    <location>
        <begin position="29"/>
        <end position="56"/>
    </location>
</feature>
<protein>
    <submittedName>
        <fullName evidence="3">Uncharacterized protein</fullName>
    </submittedName>
</protein>
<feature type="region of interest" description="Disordered" evidence="2">
    <location>
        <begin position="134"/>
        <end position="186"/>
    </location>
</feature>
<name>A0A4U1FBZ4_MONMO</name>
<comment type="similarity">
    <text evidence="1">Belongs to the SNF7 family.</text>
</comment>
<dbReference type="EMBL" id="RWIC01000232">
    <property type="protein sequence ID" value="TKC47034.1"/>
    <property type="molecule type" value="Genomic_DNA"/>
</dbReference>
<dbReference type="GO" id="GO:0007034">
    <property type="term" value="P:vacuolar transport"/>
    <property type="evidence" value="ECO:0007669"/>
    <property type="project" value="InterPro"/>
</dbReference>
<evidence type="ECO:0000313" key="4">
    <source>
        <dbReference type="Proteomes" id="UP000308365"/>
    </source>
</evidence>
<dbReference type="Proteomes" id="UP000308365">
    <property type="component" value="Unassembled WGS sequence"/>
</dbReference>
<evidence type="ECO:0000256" key="1">
    <source>
        <dbReference type="ARBA" id="ARBA00006190"/>
    </source>
</evidence>
<evidence type="ECO:0000313" key="3">
    <source>
        <dbReference type="EMBL" id="TKC47034.1"/>
    </source>
</evidence>
<proteinExistence type="inferred from homology"/>
<evidence type="ECO:0000256" key="2">
    <source>
        <dbReference type="SAM" id="MobiDB-lite"/>
    </source>
</evidence>
<feature type="compositionally biased region" description="Polar residues" evidence="2">
    <location>
        <begin position="134"/>
        <end position="152"/>
    </location>
</feature>
<feature type="non-terminal residue" evidence="3">
    <location>
        <position position="1"/>
    </location>
</feature>
<organism evidence="3 4">
    <name type="scientific">Monodon monoceros</name>
    <name type="common">Narwhal</name>
    <name type="synonym">Ceratodon monodon</name>
    <dbReference type="NCBI Taxonomy" id="40151"/>
    <lineage>
        <taxon>Eukaryota</taxon>
        <taxon>Metazoa</taxon>
        <taxon>Chordata</taxon>
        <taxon>Craniata</taxon>
        <taxon>Vertebrata</taxon>
        <taxon>Euteleostomi</taxon>
        <taxon>Mammalia</taxon>
        <taxon>Eutheria</taxon>
        <taxon>Laurasiatheria</taxon>
        <taxon>Artiodactyla</taxon>
        <taxon>Whippomorpha</taxon>
        <taxon>Cetacea</taxon>
        <taxon>Odontoceti</taxon>
        <taxon>Monodontidae</taxon>
        <taxon>Monodon</taxon>
    </lineage>
</organism>
<dbReference type="InterPro" id="IPR005024">
    <property type="entry name" value="Snf7_fam"/>
</dbReference>
<dbReference type="PANTHER" id="PTHR10476">
    <property type="entry name" value="CHARGED MULTIVESICULAR BODY PROTEIN"/>
    <property type="match status" value="1"/>
</dbReference>
<reference evidence="4" key="1">
    <citation type="journal article" date="2019" name="IScience">
        <title>Narwhal Genome Reveals Long-Term Low Genetic Diversity despite Current Large Abundance Size.</title>
        <authorList>
            <person name="Westbury M.V."/>
            <person name="Petersen B."/>
            <person name="Garde E."/>
            <person name="Heide-Jorgensen M.P."/>
            <person name="Lorenzen E.D."/>
        </authorList>
    </citation>
    <scope>NUCLEOTIDE SEQUENCE [LARGE SCALE GENOMIC DNA]</scope>
</reference>
<accession>A0A4U1FBZ4</accession>
<dbReference type="AlphaFoldDB" id="A0A4U1FBZ4"/>
<sequence length="186" mass="20754">RSHGFISNMEKHKVCCKTLNRNAKKCDKEETEKGQDLKGHSDWHREVTRTHSKDTNHQKNLALNFVRIKPRVNAVAAGDQTAVAVSKGKSGRSLDATLKSMNTDKDFCLEGQFEHRFETLEVQMQQMEDTMNSISTLTPPQSQDAMSLQETHQQQQQQKETADGTGLDLTMEPPQGQSGGVGTRTG</sequence>
<comment type="caution">
    <text evidence="3">The sequence shown here is derived from an EMBL/GenBank/DDBJ whole genome shotgun (WGS) entry which is preliminary data.</text>
</comment>
<feature type="compositionally biased region" description="Gly residues" evidence="2">
    <location>
        <begin position="177"/>
        <end position="186"/>
    </location>
</feature>
<gene>
    <name evidence="3" type="ORF">EI555_007022</name>
</gene>